<dbReference type="Gene3D" id="3.30.70.560">
    <property type="entry name" value="7,8-Dihydro-6-hydroxymethylpterin-pyrophosphokinase HPPK"/>
    <property type="match status" value="1"/>
</dbReference>
<evidence type="ECO:0000256" key="9">
    <source>
        <dbReference type="ARBA" id="ARBA00022909"/>
    </source>
</evidence>
<evidence type="ECO:0000256" key="3">
    <source>
        <dbReference type="ARBA" id="ARBA00013253"/>
    </source>
</evidence>
<dbReference type="InterPro" id="IPR035907">
    <property type="entry name" value="Hppk_sf"/>
</dbReference>
<evidence type="ECO:0000256" key="12">
    <source>
        <dbReference type="ARBA" id="ARBA00033413"/>
    </source>
</evidence>
<evidence type="ECO:0000256" key="1">
    <source>
        <dbReference type="ARBA" id="ARBA00005051"/>
    </source>
</evidence>
<evidence type="ECO:0000256" key="5">
    <source>
        <dbReference type="ARBA" id="ARBA00022679"/>
    </source>
</evidence>
<reference evidence="14 15" key="1">
    <citation type="submission" date="2024-08" db="EMBL/GenBank/DDBJ databases">
        <title>Draft Genome Sequence of Legionella lytica strain DSB2004, Isolated From a Fire Sprinkler System.</title>
        <authorList>
            <person name="Everhart A.D."/>
            <person name="Kidane D.T."/>
            <person name="Farone A.L."/>
            <person name="Farone M.B."/>
        </authorList>
    </citation>
    <scope>NUCLEOTIDE SEQUENCE [LARGE SCALE GENOMIC DNA]</scope>
    <source>
        <strain evidence="14 15">DSB2004</strain>
    </source>
</reference>
<dbReference type="Proteomes" id="UP001615550">
    <property type="component" value="Unassembled WGS sequence"/>
</dbReference>
<evidence type="ECO:0000313" key="14">
    <source>
        <dbReference type="EMBL" id="MFJ1267496.1"/>
    </source>
</evidence>
<keyword evidence="15" id="KW-1185">Reference proteome</keyword>
<comment type="function">
    <text evidence="10">Catalyzes the transfer of pyrophosphate from adenosine triphosphate (ATP) to 6-hydroxymethyl-7,8-dihydropterin, an enzymatic step in folate biosynthesis pathway.</text>
</comment>
<dbReference type="PROSITE" id="PS00794">
    <property type="entry name" value="HPPK"/>
    <property type="match status" value="1"/>
</dbReference>
<comment type="similarity">
    <text evidence="2">Belongs to the HPPK family.</text>
</comment>
<sequence>MNVCYLGLGSNQKSPERQLRQAIRAIRALKSTSLTKISSFHWTKAWGLQGQQDFCNAVIEIHTTIAPLQLLRACQQIEKQQGRVRKKRWGPRIIDIDILTYGNKTIQINNLIIPHPYIASRDFVIQPLSEVCGINLINKLLKKQKSTGIHPSIISVIEQKELCELEA</sequence>
<gene>
    <name evidence="14" type="primary">folK</name>
    <name evidence="14" type="ORF">ACD661_02875</name>
</gene>
<keyword evidence="9" id="KW-0289">Folate biosynthesis</keyword>
<dbReference type="Pfam" id="PF01288">
    <property type="entry name" value="HPPK"/>
    <property type="match status" value="1"/>
</dbReference>
<keyword evidence="5 14" id="KW-0808">Transferase</keyword>
<evidence type="ECO:0000313" key="15">
    <source>
        <dbReference type="Proteomes" id="UP001615550"/>
    </source>
</evidence>
<organism evidence="14 15">
    <name type="scientific">Legionella lytica</name>
    <dbReference type="NCBI Taxonomy" id="96232"/>
    <lineage>
        <taxon>Bacteria</taxon>
        <taxon>Pseudomonadati</taxon>
        <taxon>Pseudomonadota</taxon>
        <taxon>Gammaproteobacteria</taxon>
        <taxon>Legionellales</taxon>
        <taxon>Legionellaceae</taxon>
        <taxon>Legionella</taxon>
    </lineage>
</organism>
<comment type="pathway">
    <text evidence="1">Cofactor biosynthesis; tetrahydrofolate biosynthesis; 2-amino-4-hydroxy-6-hydroxymethyl-7,8-dihydropteridine diphosphate from 7,8-dihydroneopterin triphosphate: step 4/4.</text>
</comment>
<evidence type="ECO:0000256" key="7">
    <source>
        <dbReference type="ARBA" id="ARBA00022777"/>
    </source>
</evidence>
<evidence type="ECO:0000259" key="13">
    <source>
        <dbReference type="PROSITE" id="PS00794"/>
    </source>
</evidence>
<evidence type="ECO:0000256" key="11">
    <source>
        <dbReference type="ARBA" id="ARBA00029766"/>
    </source>
</evidence>
<dbReference type="RefSeq" id="WP_400186163.1">
    <property type="nucleotide sequence ID" value="NZ_JBGORX010000001.1"/>
</dbReference>
<dbReference type="EMBL" id="JBGORX010000001">
    <property type="protein sequence ID" value="MFJ1267496.1"/>
    <property type="molecule type" value="Genomic_DNA"/>
</dbReference>
<dbReference type="PANTHER" id="PTHR43071">
    <property type="entry name" value="2-AMINO-4-HYDROXY-6-HYDROXYMETHYLDIHYDROPTERIDINE PYROPHOSPHOKINASE"/>
    <property type="match status" value="1"/>
</dbReference>
<dbReference type="EC" id="2.7.6.3" evidence="3"/>
<protein>
    <recommendedName>
        <fullName evidence="4">2-amino-4-hydroxy-6-hydroxymethyldihydropteridine pyrophosphokinase</fullName>
        <ecNumber evidence="3">2.7.6.3</ecNumber>
    </recommendedName>
    <alternativeName>
        <fullName evidence="11">6-hydroxymethyl-7,8-dihydropterin pyrophosphokinase</fullName>
    </alternativeName>
    <alternativeName>
        <fullName evidence="12">7,8-dihydro-6-hydroxymethylpterin-pyrophosphokinase</fullName>
    </alternativeName>
</protein>
<dbReference type="PANTHER" id="PTHR43071:SF1">
    <property type="entry name" value="2-AMINO-4-HYDROXY-6-HYDROXYMETHYLDIHYDROPTERIDINE PYROPHOSPHOKINASE"/>
    <property type="match status" value="1"/>
</dbReference>
<accession>A0ABW8D6A5</accession>
<evidence type="ECO:0000256" key="6">
    <source>
        <dbReference type="ARBA" id="ARBA00022741"/>
    </source>
</evidence>
<dbReference type="InterPro" id="IPR000550">
    <property type="entry name" value="Hppk"/>
</dbReference>
<comment type="caution">
    <text evidence="14">The sequence shown here is derived from an EMBL/GenBank/DDBJ whole genome shotgun (WGS) entry which is preliminary data.</text>
</comment>
<name>A0ABW8D6A5_9GAMM</name>
<evidence type="ECO:0000256" key="10">
    <source>
        <dbReference type="ARBA" id="ARBA00029409"/>
    </source>
</evidence>
<dbReference type="GO" id="GO:0003848">
    <property type="term" value="F:2-amino-4-hydroxy-6-hydroxymethyldihydropteridine diphosphokinase activity"/>
    <property type="evidence" value="ECO:0007669"/>
    <property type="project" value="UniProtKB-EC"/>
</dbReference>
<dbReference type="CDD" id="cd00483">
    <property type="entry name" value="HPPK"/>
    <property type="match status" value="1"/>
</dbReference>
<dbReference type="SUPFAM" id="SSF55083">
    <property type="entry name" value="6-hydroxymethyl-7,8-dihydropterin pyrophosphokinase, HPPK"/>
    <property type="match status" value="1"/>
</dbReference>
<proteinExistence type="inferred from homology"/>
<keyword evidence="7" id="KW-0418">Kinase</keyword>
<evidence type="ECO:0000256" key="8">
    <source>
        <dbReference type="ARBA" id="ARBA00022840"/>
    </source>
</evidence>
<evidence type="ECO:0000256" key="4">
    <source>
        <dbReference type="ARBA" id="ARBA00016218"/>
    </source>
</evidence>
<keyword evidence="6" id="KW-0547">Nucleotide-binding</keyword>
<evidence type="ECO:0000256" key="2">
    <source>
        <dbReference type="ARBA" id="ARBA00005810"/>
    </source>
</evidence>
<feature type="domain" description="7,8-dihydro-6-hydroxymethylpterin-pyrophosphokinase" evidence="13">
    <location>
        <begin position="88"/>
        <end position="99"/>
    </location>
</feature>
<keyword evidence="8" id="KW-0067">ATP-binding</keyword>
<dbReference type="NCBIfam" id="TIGR01498">
    <property type="entry name" value="folK"/>
    <property type="match status" value="1"/>
</dbReference>